<dbReference type="EMBL" id="UINC01162789">
    <property type="protein sequence ID" value="SVD62738.1"/>
    <property type="molecule type" value="Genomic_DNA"/>
</dbReference>
<feature type="domain" description="Sulfatase N-terminal" evidence="1">
    <location>
        <begin position="4"/>
        <end position="109"/>
    </location>
</feature>
<name>A0A382WWV1_9ZZZZ</name>
<dbReference type="InterPro" id="IPR000917">
    <property type="entry name" value="Sulfatase_N"/>
</dbReference>
<organism evidence="2">
    <name type="scientific">marine metagenome</name>
    <dbReference type="NCBI Taxonomy" id="408172"/>
    <lineage>
        <taxon>unclassified sequences</taxon>
        <taxon>metagenomes</taxon>
        <taxon>ecological metagenomes</taxon>
    </lineage>
</organism>
<proteinExistence type="predicted"/>
<dbReference type="InterPro" id="IPR017850">
    <property type="entry name" value="Alkaline_phosphatase_core_sf"/>
</dbReference>
<dbReference type="SUPFAM" id="SSF53649">
    <property type="entry name" value="Alkaline phosphatase-like"/>
    <property type="match status" value="1"/>
</dbReference>
<feature type="non-terminal residue" evidence="2">
    <location>
        <position position="1"/>
    </location>
</feature>
<dbReference type="Pfam" id="PF00884">
    <property type="entry name" value="Sulfatase"/>
    <property type="match status" value="1"/>
</dbReference>
<dbReference type="PANTHER" id="PTHR43751:SF3">
    <property type="entry name" value="SULFATASE N-TERMINAL DOMAIN-CONTAINING PROTEIN"/>
    <property type="match status" value="1"/>
</dbReference>
<dbReference type="Gene3D" id="3.40.720.10">
    <property type="entry name" value="Alkaline Phosphatase, subunit A"/>
    <property type="match status" value="1"/>
</dbReference>
<evidence type="ECO:0000259" key="1">
    <source>
        <dbReference type="Pfam" id="PF00884"/>
    </source>
</evidence>
<dbReference type="PANTHER" id="PTHR43751">
    <property type="entry name" value="SULFATASE"/>
    <property type="match status" value="1"/>
</dbReference>
<accession>A0A382WWV1</accession>
<evidence type="ECO:0000313" key="2">
    <source>
        <dbReference type="EMBL" id="SVD62738.1"/>
    </source>
</evidence>
<protein>
    <recommendedName>
        <fullName evidence="1">Sulfatase N-terminal domain-containing protein</fullName>
    </recommendedName>
</protein>
<sequence length="112" mass="12544">VKRPHIIYILSDEHRGQAMSHTGDTNVRTPWMDRLAREGVSFERAYANCPICTPSRGTIFSGRHAHSGPVAGFFDVFKPTAPSTATELRKLGYRTAYFGKWHCGIVRNQIPA</sequence>
<dbReference type="InterPro" id="IPR052701">
    <property type="entry name" value="GAG_Ulvan_Degrading_Sulfatases"/>
</dbReference>
<feature type="non-terminal residue" evidence="2">
    <location>
        <position position="112"/>
    </location>
</feature>
<dbReference type="AlphaFoldDB" id="A0A382WWV1"/>
<gene>
    <name evidence="2" type="ORF">METZ01_LOCUS415592</name>
</gene>
<reference evidence="2" key="1">
    <citation type="submission" date="2018-05" db="EMBL/GenBank/DDBJ databases">
        <authorList>
            <person name="Lanie J.A."/>
            <person name="Ng W.-L."/>
            <person name="Kazmierczak K.M."/>
            <person name="Andrzejewski T.M."/>
            <person name="Davidsen T.M."/>
            <person name="Wayne K.J."/>
            <person name="Tettelin H."/>
            <person name="Glass J.I."/>
            <person name="Rusch D."/>
            <person name="Podicherti R."/>
            <person name="Tsui H.-C.T."/>
            <person name="Winkler M.E."/>
        </authorList>
    </citation>
    <scope>NUCLEOTIDE SEQUENCE</scope>
</reference>